<dbReference type="InterPro" id="IPR000014">
    <property type="entry name" value="PAS"/>
</dbReference>
<reference evidence="7 8" key="1">
    <citation type="submission" date="2023-05" db="EMBL/GenBank/DDBJ databases">
        <authorList>
            <person name="Gao F."/>
        </authorList>
    </citation>
    <scope>NUCLEOTIDE SEQUENCE [LARGE SCALE GENOMIC DNA]</scope>
    <source>
        <strain evidence="7 8">MIMF12</strain>
    </source>
</reference>
<keyword evidence="7" id="KW-0547">Nucleotide-binding</keyword>
<proteinExistence type="predicted"/>
<dbReference type="PROSITE" id="PS50109">
    <property type="entry name" value="HIS_KIN"/>
    <property type="match status" value="1"/>
</dbReference>
<keyword evidence="3" id="KW-0808">Transferase</keyword>
<dbReference type="InterPro" id="IPR003594">
    <property type="entry name" value="HATPase_dom"/>
</dbReference>
<keyword evidence="8" id="KW-1185">Reference proteome</keyword>
<gene>
    <name evidence="7" type="ORF">QOL99_13915</name>
</gene>
<keyword evidence="5" id="KW-0472">Membrane</keyword>
<dbReference type="PANTHER" id="PTHR42878:SF15">
    <property type="entry name" value="BACTERIOPHYTOCHROME"/>
    <property type="match status" value="1"/>
</dbReference>
<dbReference type="Gene3D" id="3.30.565.10">
    <property type="entry name" value="Histidine kinase-like ATPase, C-terminal domain"/>
    <property type="match status" value="1"/>
</dbReference>
<dbReference type="Pfam" id="PF08448">
    <property type="entry name" value="PAS_4"/>
    <property type="match status" value="1"/>
</dbReference>
<evidence type="ECO:0000313" key="8">
    <source>
        <dbReference type="Proteomes" id="UP001302059"/>
    </source>
</evidence>
<keyword evidence="4" id="KW-0418">Kinase</keyword>
<sequence>MAHDPTTDPQKELYSLALFSEAPAAYLLLSSQGRVQEANAAACALLGHGAGALRGRPFARLLTPDTQGTFSWLLGQAAGAAARVQAEGQVLHADGTVLDVLLSLGAQQPGGAPGPLRLILTDITPYKQAHRSLLDLTASQEERLQAGSTRLRATQQELEGVVTVVMQQLQLPLARAMNYLSLTRRALGDGIPEEVARPLLQSERAVQQIVALTGSVGGYLQMRRMRLALRRVDLGRVLGEVLKGLQPSFADRHVHVTHDPLPTVQGDSQALAVMLGEYLSNALKYTRTREIARIHVRVRETESEYHIGVEDNGAGFNMRQKDRLFQLFGRLHPSRSYEGTGIGLVTVRRLCERFGGRVWAEGKPDQGATFWFAWPKSPVILE</sequence>
<dbReference type="SMART" id="SM00387">
    <property type="entry name" value="HATPase_c"/>
    <property type="match status" value="1"/>
</dbReference>
<dbReference type="EMBL" id="JASNGB010000169">
    <property type="protein sequence ID" value="MDL2345236.1"/>
    <property type="molecule type" value="Genomic_DNA"/>
</dbReference>
<dbReference type="InterPro" id="IPR050351">
    <property type="entry name" value="BphY/WalK/GraS-like"/>
</dbReference>
<dbReference type="InterPro" id="IPR035965">
    <property type="entry name" value="PAS-like_dom_sf"/>
</dbReference>
<evidence type="ECO:0000256" key="1">
    <source>
        <dbReference type="ARBA" id="ARBA00000085"/>
    </source>
</evidence>
<dbReference type="SMART" id="SM00091">
    <property type="entry name" value="PAS"/>
    <property type="match status" value="1"/>
</dbReference>
<organism evidence="7 8">
    <name type="scientific">Deinococcus rhizophilus</name>
    <dbReference type="NCBI Taxonomy" id="3049544"/>
    <lineage>
        <taxon>Bacteria</taxon>
        <taxon>Thermotogati</taxon>
        <taxon>Deinococcota</taxon>
        <taxon>Deinococci</taxon>
        <taxon>Deinococcales</taxon>
        <taxon>Deinococcaceae</taxon>
        <taxon>Deinococcus</taxon>
    </lineage>
</organism>
<accession>A0ABT7JJV4</accession>
<dbReference type="InterPro" id="IPR013656">
    <property type="entry name" value="PAS_4"/>
</dbReference>
<dbReference type="GO" id="GO:0005524">
    <property type="term" value="F:ATP binding"/>
    <property type="evidence" value="ECO:0007669"/>
    <property type="project" value="UniProtKB-KW"/>
</dbReference>
<dbReference type="RefSeq" id="WP_285524694.1">
    <property type="nucleotide sequence ID" value="NZ_JASNGB010000169.1"/>
</dbReference>
<evidence type="ECO:0000256" key="4">
    <source>
        <dbReference type="ARBA" id="ARBA00022777"/>
    </source>
</evidence>
<evidence type="ECO:0000313" key="7">
    <source>
        <dbReference type="EMBL" id="MDL2345236.1"/>
    </source>
</evidence>
<dbReference type="PRINTS" id="PR00344">
    <property type="entry name" value="BCTRLSENSOR"/>
</dbReference>
<evidence type="ECO:0000259" key="6">
    <source>
        <dbReference type="PROSITE" id="PS50109"/>
    </source>
</evidence>
<evidence type="ECO:0000256" key="3">
    <source>
        <dbReference type="ARBA" id="ARBA00022679"/>
    </source>
</evidence>
<evidence type="ECO:0000256" key="2">
    <source>
        <dbReference type="ARBA" id="ARBA00012438"/>
    </source>
</evidence>
<dbReference type="SUPFAM" id="SSF55874">
    <property type="entry name" value="ATPase domain of HSP90 chaperone/DNA topoisomerase II/histidine kinase"/>
    <property type="match status" value="1"/>
</dbReference>
<evidence type="ECO:0000256" key="5">
    <source>
        <dbReference type="ARBA" id="ARBA00023136"/>
    </source>
</evidence>
<keyword evidence="7" id="KW-0067">ATP-binding</keyword>
<name>A0ABT7JJV4_9DEIO</name>
<comment type="caution">
    <text evidence="7">The sequence shown here is derived from an EMBL/GenBank/DDBJ whole genome shotgun (WGS) entry which is preliminary data.</text>
</comment>
<dbReference type="PANTHER" id="PTHR42878">
    <property type="entry name" value="TWO-COMPONENT HISTIDINE KINASE"/>
    <property type="match status" value="1"/>
</dbReference>
<dbReference type="Pfam" id="PF02518">
    <property type="entry name" value="HATPase_c"/>
    <property type="match status" value="1"/>
</dbReference>
<dbReference type="CDD" id="cd00130">
    <property type="entry name" value="PAS"/>
    <property type="match status" value="1"/>
</dbReference>
<dbReference type="InterPro" id="IPR005467">
    <property type="entry name" value="His_kinase_dom"/>
</dbReference>
<dbReference type="InterPro" id="IPR036890">
    <property type="entry name" value="HATPase_C_sf"/>
</dbReference>
<dbReference type="NCBIfam" id="TIGR00229">
    <property type="entry name" value="sensory_box"/>
    <property type="match status" value="1"/>
</dbReference>
<protein>
    <recommendedName>
        <fullName evidence="2">histidine kinase</fullName>
        <ecNumber evidence="2">2.7.13.3</ecNumber>
    </recommendedName>
</protein>
<dbReference type="SUPFAM" id="SSF55785">
    <property type="entry name" value="PYP-like sensor domain (PAS domain)"/>
    <property type="match status" value="1"/>
</dbReference>
<feature type="domain" description="Histidine kinase" evidence="6">
    <location>
        <begin position="164"/>
        <end position="378"/>
    </location>
</feature>
<comment type="catalytic activity">
    <reaction evidence="1">
        <text>ATP + protein L-histidine = ADP + protein N-phospho-L-histidine.</text>
        <dbReference type="EC" id="2.7.13.3"/>
    </reaction>
</comment>
<dbReference type="InterPro" id="IPR004358">
    <property type="entry name" value="Sig_transdc_His_kin-like_C"/>
</dbReference>
<dbReference type="Gene3D" id="3.30.450.20">
    <property type="entry name" value="PAS domain"/>
    <property type="match status" value="1"/>
</dbReference>
<dbReference type="Proteomes" id="UP001302059">
    <property type="component" value="Unassembled WGS sequence"/>
</dbReference>
<dbReference type="EC" id="2.7.13.3" evidence="2"/>